<organism evidence="1 2">
    <name type="scientific">Dyadobacter luteus</name>
    <dbReference type="NCBI Taxonomy" id="2259619"/>
    <lineage>
        <taxon>Bacteria</taxon>
        <taxon>Pseudomonadati</taxon>
        <taxon>Bacteroidota</taxon>
        <taxon>Cytophagia</taxon>
        <taxon>Cytophagales</taxon>
        <taxon>Spirosomataceae</taxon>
        <taxon>Dyadobacter</taxon>
    </lineage>
</organism>
<evidence type="ECO:0000313" key="2">
    <source>
        <dbReference type="Proteomes" id="UP000256373"/>
    </source>
</evidence>
<dbReference type="SUPFAM" id="SSF51556">
    <property type="entry name" value="Metallo-dependent hydrolases"/>
    <property type="match status" value="1"/>
</dbReference>
<dbReference type="Pfam" id="PF01026">
    <property type="entry name" value="TatD_DNase"/>
    <property type="match status" value="1"/>
</dbReference>
<comment type="caution">
    <text evidence="1">The sequence shown here is derived from an EMBL/GenBank/DDBJ whole genome shotgun (WGS) entry which is preliminary data.</text>
</comment>
<sequence>MGNPVSMGLHPWFLNDIEQQFSDLKRNASRSEVLAIGECGLDKLTAADWNLQLRAFQAQIQLADELQKPLIIHCVRAFNEVLAQLKHVSVPVIFHGVNNKWTHIEPVVKSGYYLSFGKSLLSSQPAIRDAFRKTPLEQVFLETDDMEIDVTEIYKIAGEVKSIPEKEIVLQLEKNFSHVFGL</sequence>
<proteinExistence type="predicted"/>
<dbReference type="GO" id="GO:0005829">
    <property type="term" value="C:cytosol"/>
    <property type="evidence" value="ECO:0007669"/>
    <property type="project" value="TreeGrafter"/>
</dbReference>
<accession>A0A3D8Y916</accession>
<evidence type="ECO:0000313" key="1">
    <source>
        <dbReference type="EMBL" id="REA59866.1"/>
    </source>
</evidence>
<dbReference type="GO" id="GO:0016788">
    <property type="term" value="F:hydrolase activity, acting on ester bonds"/>
    <property type="evidence" value="ECO:0007669"/>
    <property type="project" value="InterPro"/>
</dbReference>
<keyword evidence="2" id="KW-1185">Reference proteome</keyword>
<gene>
    <name evidence="1" type="ORF">DSL64_16250</name>
</gene>
<protein>
    <submittedName>
        <fullName evidence="1">Uncharacterized protein</fullName>
    </submittedName>
</protein>
<dbReference type="InterPro" id="IPR032466">
    <property type="entry name" value="Metal_Hydrolase"/>
</dbReference>
<dbReference type="Proteomes" id="UP000256373">
    <property type="component" value="Unassembled WGS sequence"/>
</dbReference>
<dbReference type="PANTHER" id="PTHR46124">
    <property type="entry name" value="D-AMINOACYL-TRNA DEACYLASE"/>
    <property type="match status" value="1"/>
</dbReference>
<dbReference type="RefSeq" id="WP_115831971.1">
    <property type="nucleotide sequence ID" value="NZ_QNUL01000013.1"/>
</dbReference>
<dbReference type="OrthoDB" id="664222at2"/>
<dbReference type="EMBL" id="QNUL01000013">
    <property type="protein sequence ID" value="REA59866.1"/>
    <property type="molecule type" value="Genomic_DNA"/>
</dbReference>
<dbReference type="Gene3D" id="3.20.20.140">
    <property type="entry name" value="Metal-dependent hydrolases"/>
    <property type="match status" value="1"/>
</dbReference>
<dbReference type="PANTHER" id="PTHR46124:SF3">
    <property type="entry name" value="HYDROLASE"/>
    <property type="match status" value="1"/>
</dbReference>
<reference evidence="1 2" key="1">
    <citation type="submission" date="2018-07" db="EMBL/GenBank/DDBJ databases">
        <title>Dyadobacter roseus sp. nov., isolated from rose rhizosphere soil.</title>
        <authorList>
            <person name="Chen L."/>
        </authorList>
    </citation>
    <scope>NUCLEOTIDE SEQUENCE [LARGE SCALE GENOMIC DNA]</scope>
    <source>
        <strain evidence="1 2">RS19</strain>
    </source>
</reference>
<dbReference type="AlphaFoldDB" id="A0A3D8Y916"/>
<dbReference type="InterPro" id="IPR001130">
    <property type="entry name" value="TatD-like"/>
</dbReference>
<name>A0A3D8Y916_9BACT</name>